<dbReference type="Gene3D" id="4.10.240.10">
    <property type="entry name" value="Zn(2)-C6 fungal-type DNA-binding domain"/>
    <property type="match status" value="1"/>
</dbReference>
<dbReference type="InterPro" id="IPR036864">
    <property type="entry name" value="Zn2-C6_fun-type_DNA-bd_sf"/>
</dbReference>
<evidence type="ECO:0000259" key="6">
    <source>
        <dbReference type="PROSITE" id="PS50048"/>
    </source>
</evidence>
<evidence type="ECO:0000256" key="1">
    <source>
        <dbReference type="ARBA" id="ARBA00023015"/>
    </source>
</evidence>
<keyword evidence="1" id="KW-0805">Transcription regulation</keyword>
<dbReference type="Proteomes" id="UP000037696">
    <property type="component" value="Unassembled WGS sequence"/>
</dbReference>
<dbReference type="Pfam" id="PF00172">
    <property type="entry name" value="Zn_clus"/>
    <property type="match status" value="1"/>
</dbReference>
<evidence type="ECO:0000256" key="5">
    <source>
        <dbReference type="SAM" id="MobiDB-lite"/>
    </source>
</evidence>
<dbReference type="PROSITE" id="PS50048">
    <property type="entry name" value="ZN2_CY6_FUNGAL_2"/>
    <property type="match status" value="1"/>
</dbReference>
<feature type="compositionally biased region" description="Polar residues" evidence="5">
    <location>
        <begin position="51"/>
        <end position="80"/>
    </location>
</feature>
<proteinExistence type="predicted"/>
<dbReference type="EMBL" id="LHQQ01000447">
    <property type="protein sequence ID" value="KOS36482.1"/>
    <property type="molecule type" value="Genomic_DNA"/>
</dbReference>
<feature type="domain" description="Zn(2)-C6 fungal-type" evidence="6">
    <location>
        <begin position="12"/>
        <end position="42"/>
    </location>
</feature>
<dbReference type="InterPro" id="IPR001138">
    <property type="entry name" value="Zn2Cys6_DnaBD"/>
</dbReference>
<evidence type="ECO:0000256" key="3">
    <source>
        <dbReference type="ARBA" id="ARBA00023163"/>
    </source>
</evidence>
<reference evidence="7 8" key="1">
    <citation type="submission" date="2015-08" db="EMBL/GenBank/DDBJ databases">
        <title>Genome sequencing of Penicillium nordicum.</title>
        <authorList>
            <person name="Nguyen H.D."/>
            <person name="Seifert K.A."/>
        </authorList>
    </citation>
    <scope>NUCLEOTIDE SEQUENCE [LARGE SCALE GENOMIC DNA]</scope>
    <source>
        <strain evidence="7 8">DAOMC 185683</strain>
    </source>
</reference>
<gene>
    <name evidence="7" type="ORF">ACN38_g12770</name>
</gene>
<keyword evidence="2" id="KW-0238">DNA-binding</keyword>
<evidence type="ECO:0000256" key="4">
    <source>
        <dbReference type="ARBA" id="ARBA00023242"/>
    </source>
</evidence>
<dbReference type="PANTHER" id="PTHR47784:SF4">
    <property type="entry name" value="ZN(II)2CYS6 TRANSCRIPTION FACTOR (EUROFUNG)"/>
    <property type="match status" value="1"/>
</dbReference>
<keyword evidence="4" id="KW-0539">Nucleus</keyword>
<dbReference type="PROSITE" id="PS00463">
    <property type="entry name" value="ZN2_CY6_FUNGAL_1"/>
    <property type="match status" value="1"/>
</dbReference>
<dbReference type="InterPro" id="IPR053157">
    <property type="entry name" value="Sterol_Uptake_Regulator"/>
</dbReference>
<evidence type="ECO:0000313" key="7">
    <source>
        <dbReference type="EMBL" id="KOS36482.1"/>
    </source>
</evidence>
<dbReference type="SMART" id="SM00066">
    <property type="entry name" value="GAL4"/>
    <property type="match status" value="1"/>
</dbReference>
<dbReference type="GO" id="GO:0008270">
    <property type="term" value="F:zinc ion binding"/>
    <property type="evidence" value="ECO:0007669"/>
    <property type="project" value="InterPro"/>
</dbReference>
<dbReference type="OrthoDB" id="4937900at2759"/>
<feature type="region of interest" description="Disordered" evidence="5">
    <location>
        <begin position="51"/>
        <end position="81"/>
    </location>
</feature>
<keyword evidence="3" id="KW-0804">Transcription</keyword>
<accession>A0A0M9W9K7</accession>
<dbReference type="STRING" id="229535.A0A0M9W9K7"/>
<dbReference type="PANTHER" id="PTHR47784">
    <property type="entry name" value="STEROL UPTAKE CONTROL PROTEIN 2"/>
    <property type="match status" value="1"/>
</dbReference>
<organism evidence="7 8">
    <name type="scientific">Penicillium nordicum</name>
    <dbReference type="NCBI Taxonomy" id="229535"/>
    <lineage>
        <taxon>Eukaryota</taxon>
        <taxon>Fungi</taxon>
        <taxon>Dikarya</taxon>
        <taxon>Ascomycota</taxon>
        <taxon>Pezizomycotina</taxon>
        <taxon>Eurotiomycetes</taxon>
        <taxon>Eurotiomycetidae</taxon>
        <taxon>Eurotiales</taxon>
        <taxon>Aspergillaceae</taxon>
        <taxon>Penicillium</taxon>
    </lineage>
</organism>
<dbReference type="SUPFAM" id="SSF57701">
    <property type="entry name" value="Zn2/Cys6 DNA-binding domain"/>
    <property type="match status" value="1"/>
</dbReference>
<comment type="caution">
    <text evidence="7">The sequence shown here is derived from an EMBL/GenBank/DDBJ whole genome shotgun (WGS) entry which is preliminary data.</text>
</comment>
<name>A0A0M9W9K7_9EURO</name>
<protein>
    <recommendedName>
        <fullName evidence="6">Zn(2)-C6 fungal-type domain-containing protein</fullName>
    </recommendedName>
</protein>
<evidence type="ECO:0000256" key="2">
    <source>
        <dbReference type="ARBA" id="ARBA00023125"/>
    </source>
</evidence>
<dbReference type="GO" id="GO:0003677">
    <property type="term" value="F:DNA binding"/>
    <property type="evidence" value="ECO:0007669"/>
    <property type="project" value="UniProtKB-KW"/>
</dbReference>
<sequence>MLRRGHKKSRTGCLQCKQRHTKCDEGRPICSLCISSGRECSYLNQVIPQTHLTPANPSPEVSTSPGNTSSQGSTENASVRNQHDQTFEEDINLKHMELLVHLATDKELLILTHGAKNEVSSPELALGLKKGLESPYLIYQLLAFSARHLAFLKPERSASYLHQAVALQTRAVSIFNAAWTEINQSNCVSILLFSSILGHHLLTDTLAKRTPNGIDEFMTNYVQFVEMHRGIHTIAMTAKTQLMQSELEPILSWSASFTSRSPRGNDCRRASELVDQAESLGLEDKKACQLVIRFLQVGFDAVFLREEQGNRYHMLCTWPMLGPPEFTALLVARKPEALVILAYYAALLQHGKHLWQIGDAGVYMLRIISDFLGLEWDYWLEYPRHSIQYTSKPSIDRAVLHYMEC</sequence>
<dbReference type="GO" id="GO:0001228">
    <property type="term" value="F:DNA-binding transcription activator activity, RNA polymerase II-specific"/>
    <property type="evidence" value="ECO:0007669"/>
    <property type="project" value="TreeGrafter"/>
</dbReference>
<evidence type="ECO:0000313" key="8">
    <source>
        <dbReference type="Proteomes" id="UP000037696"/>
    </source>
</evidence>
<dbReference type="AlphaFoldDB" id="A0A0M9W9K7"/>
<keyword evidence="8" id="KW-1185">Reference proteome</keyword>
<dbReference type="CDD" id="cd00067">
    <property type="entry name" value="GAL4"/>
    <property type="match status" value="1"/>
</dbReference>